<protein>
    <recommendedName>
        <fullName evidence="4">D-isomer specific 2-hydroxyacid dehydrogenase NAD-binding domain-containing protein</fullName>
    </recommendedName>
</protein>
<keyword evidence="7" id="KW-1185">Reference proteome</keyword>
<dbReference type="GO" id="GO:0016491">
    <property type="term" value="F:oxidoreductase activity"/>
    <property type="evidence" value="ECO:0007669"/>
    <property type="project" value="UniProtKB-KW"/>
</dbReference>
<evidence type="ECO:0000313" key="7">
    <source>
        <dbReference type="Proteomes" id="UP001219901"/>
    </source>
</evidence>
<proteinExistence type="inferred from homology"/>
<dbReference type="RefSeq" id="WP_342822715.1">
    <property type="nucleotide sequence ID" value="NZ_CP046146.1"/>
</dbReference>
<keyword evidence="3" id="KW-0520">NAD</keyword>
<comment type="similarity">
    <text evidence="1">Belongs to the D-isomer specific 2-hydroxyacid dehydrogenase family.</text>
</comment>
<organism evidence="6 7">
    <name type="scientific">Candidatus Lucifugimonas marina</name>
    <dbReference type="NCBI Taxonomy" id="3038979"/>
    <lineage>
        <taxon>Bacteria</taxon>
        <taxon>Bacillati</taxon>
        <taxon>Chloroflexota</taxon>
        <taxon>Dehalococcoidia</taxon>
        <taxon>SAR202 cluster</taxon>
        <taxon>Candidatus Lucifugimonadales</taxon>
        <taxon>Candidatus Lucifugimonadaceae</taxon>
        <taxon>Candidatus Lucifugimonas</taxon>
    </lineage>
</organism>
<feature type="domain" description="D-isomer specific 2-hydroxyacid dehydrogenase NAD-binding" evidence="4">
    <location>
        <begin position="119"/>
        <end position="255"/>
    </location>
</feature>
<evidence type="ECO:0000256" key="1">
    <source>
        <dbReference type="ARBA" id="ARBA00005854"/>
    </source>
</evidence>
<dbReference type="PANTHER" id="PTHR43761:SF1">
    <property type="entry name" value="D-ISOMER SPECIFIC 2-HYDROXYACID DEHYDROGENASE CATALYTIC DOMAIN-CONTAINING PROTEIN-RELATED"/>
    <property type="match status" value="1"/>
</dbReference>
<evidence type="ECO:0000313" key="6">
    <source>
        <dbReference type="EMBL" id="WFG39231.1"/>
    </source>
</evidence>
<dbReference type="Proteomes" id="UP001219901">
    <property type="component" value="Chromosome"/>
</dbReference>
<reference evidence="7" key="3">
    <citation type="submission" date="2023-06" db="EMBL/GenBank/DDBJ databases">
        <title>Pangenomics reveal diversification of enzyme families and niche specialization in globally abundant SAR202 bacteria.</title>
        <authorList>
            <person name="Saw J.H.W."/>
        </authorList>
    </citation>
    <scope>NUCLEOTIDE SEQUENCE [LARGE SCALE GENOMIC DNA]</scope>
    <source>
        <strain evidence="7">JH1073</strain>
    </source>
</reference>
<dbReference type="EMBL" id="WMBE01000001">
    <property type="protein sequence ID" value="MDG0866042.1"/>
    <property type="molecule type" value="Genomic_DNA"/>
</dbReference>
<dbReference type="GO" id="GO:0051287">
    <property type="term" value="F:NAD binding"/>
    <property type="evidence" value="ECO:0007669"/>
    <property type="project" value="InterPro"/>
</dbReference>
<evidence type="ECO:0000313" key="8">
    <source>
        <dbReference type="Proteomes" id="UP001321249"/>
    </source>
</evidence>
<dbReference type="InterPro" id="IPR006140">
    <property type="entry name" value="D-isomer_DH_NAD-bd"/>
</dbReference>
<evidence type="ECO:0000313" key="5">
    <source>
        <dbReference type="EMBL" id="MDG0866042.1"/>
    </source>
</evidence>
<dbReference type="Proteomes" id="UP001321249">
    <property type="component" value="Unassembled WGS sequence"/>
</dbReference>
<keyword evidence="2" id="KW-0560">Oxidoreductase</keyword>
<dbReference type="Pfam" id="PF02826">
    <property type="entry name" value="2-Hacid_dh_C"/>
    <property type="match status" value="1"/>
</dbReference>
<dbReference type="InterPro" id="IPR036291">
    <property type="entry name" value="NAD(P)-bd_dom_sf"/>
</dbReference>
<evidence type="ECO:0000259" key="4">
    <source>
        <dbReference type="Pfam" id="PF02826"/>
    </source>
</evidence>
<sequence>MTTVFLLADNSDPVSNAAESLLNKSVSVRRISLEEISEIEFDSSSVLLIDNEMADSLAADALPTSGLIQFLGCSPSSGLLNHSASSDTVIAGISPSIAPRVANRVIGFTGPLNVKVKPTWGIVGLGEVGCEVVRKVTATGNSAAIADVRTPRSGILDELGVRRKSLDLLLSGSDVISVHVHQGPTATPLIAEREINLMNSDAVLINTSHTSVVDEAAVISALENGGLAGYATDCPGDVTAEADQSLADLGKLIVTTNPLTNQIGAAQQIAKFIAENIDSYATGSPVRGIFQPVDFPTAGDPSFWSSRMSPRQD</sequence>
<dbReference type="Gene3D" id="3.40.50.720">
    <property type="entry name" value="NAD(P)-binding Rossmann-like Domain"/>
    <property type="match status" value="1"/>
</dbReference>
<dbReference type="SUPFAM" id="SSF51735">
    <property type="entry name" value="NAD(P)-binding Rossmann-fold domains"/>
    <property type="match status" value="1"/>
</dbReference>
<gene>
    <name evidence="5" type="ORF">GKO46_03025</name>
    <name evidence="6" type="ORF">GKO48_06235</name>
</gene>
<dbReference type="AlphaFoldDB" id="A0AAJ6CRH8"/>
<evidence type="ECO:0000256" key="2">
    <source>
        <dbReference type="ARBA" id="ARBA00023002"/>
    </source>
</evidence>
<dbReference type="InterPro" id="IPR050418">
    <property type="entry name" value="D-iso_2-hydroxyacid_DH_PdxB"/>
</dbReference>
<dbReference type="PANTHER" id="PTHR43761">
    <property type="entry name" value="D-ISOMER SPECIFIC 2-HYDROXYACID DEHYDROGENASE FAMILY PROTEIN (AFU_ORTHOLOGUE AFUA_1G13630)"/>
    <property type="match status" value="1"/>
</dbReference>
<reference evidence="7 8" key="1">
    <citation type="submission" date="2019-11" db="EMBL/GenBank/DDBJ databases">
        <authorList>
            <person name="Cho J.-C."/>
        </authorList>
    </citation>
    <scope>NUCLEOTIDE SEQUENCE [LARGE SCALE GENOMIC DNA]</scope>
    <source>
        <strain evidence="6 7">JH1073</strain>
        <strain evidence="5 8">JH702</strain>
    </source>
</reference>
<accession>A0AAJ6CRH8</accession>
<dbReference type="EMBL" id="CP046147">
    <property type="protein sequence ID" value="WFG39231.1"/>
    <property type="molecule type" value="Genomic_DNA"/>
</dbReference>
<evidence type="ECO:0000256" key="3">
    <source>
        <dbReference type="ARBA" id="ARBA00023027"/>
    </source>
</evidence>
<reference evidence="6" key="2">
    <citation type="journal article" date="2023" name="Nat. Commun.">
        <title>Cultivation of marine bacteria of the SAR202 clade.</title>
        <authorList>
            <person name="Lim Y."/>
            <person name="Seo J.H."/>
            <person name="Giovannoni S.J."/>
            <person name="Kang I."/>
            <person name="Cho J.C."/>
        </authorList>
    </citation>
    <scope>NUCLEOTIDE SEQUENCE</scope>
    <source>
        <strain evidence="6">JH1073</strain>
    </source>
</reference>
<name>A0AAJ6CRH8_9CHLR</name>